<proteinExistence type="predicted"/>
<feature type="region of interest" description="Disordered" evidence="1">
    <location>
        <begin position="1"/>
        <end position="88"/>
    </location>
</feature>
<keyword evidence="4" id="KW-1185">Reference proteome</keyword>
<dbReference type="InterPro" id="IPR054413">
    <property type="entry name" value="LSO1/2"/>
</dbReference>
<reference evidence="4" key="1">
    <citation type="submission" date="2016-03" db="EMBL/GenBank/DDBJ databases">
        <authorList>
            <person name="Devillers Hugo."/>
        </authorList>
    </citation>
    <scope>NUCLEOTIDE SEQUENCE [LARGE SCALE GENOMIC DNA]</scope>
</reference>
<protein>
    <submittedName>
        <fullName evidence="3">LAME_0C02124g1_1</fullName>
    </submittedName>
</protein>
<dbReference type="OrthoDB" id="4069860at2759"/>
<feature type="compositionally biased region" description="Basic and acidic residues" evidence="1">
    <location>
        <begin position="18"/>
        <end position="73"/>
    </location>
</feature>
<feature type="compositionally biased region" description="Basic and acidic residues" evidence="1">
    <location>
        <begin position="1"/>
        <end position="10"/>
    </location>
</feature>
<dbReference type="AlphaFoldDB" id="A0A1G4IZM9"/>
<name>A0A1G4IZM9_9SACH</name>
<accession>A0A1G4IZM9</accession>
<dbReference type="Proteomes" id="UP000191144">
    <property type="component" value="Chromosome C"/>
</dbReference>
<evidence type="ECO:0000259" key="2">
    <source>
        <dbReference type="Pfam" id="PF22048"/>
    </source>
</evidence>
<gene>
    <name evidence="3" type="ORF">LAME_0C02124G</name>
</gene>
<evidence type="ECO:0000313" key="3">
    <source>
        <dbReference type="EMBL" id="SCU82624.1"/>
    </source>
</evidence>
<sequence>MGKRFSESAAKKVAGNQRKREQAHAKDKAHKEALEAQEAAKWEQGADKGNPKKQLEEQKRQEKLRAKKEREELLAAEEAALGKGGKGR</sequence>
<dbReference type="EMBL" id="LT598479">
    <property type="protein sequence ID" value="SCU82624.1"/>
    <property type="molecule type" value="Genomic_DNA"/>
</dbReference>
<dbReference type="Pfam" id="PF22048">
    <property type="entry name" value="LSO1_2-like"/>
    <property type="match status" value="1"/>
</dbReference>
<organism evidence="3 4">
    <name type="scientific">Lachancea meyersii CBS 8951</name>
    <dbReference type="NCBI Taxonomy" id="1266667"/>
    <lineage>
        <taxon>Eukaryota</taxon>
        <taxon>Fungi</taxon>
        <taxon>Dikarya</taxon>
        <taxon>Ascomycota</taxon>
        <taxon>Saccharomycotina</taxon>
        <taxon>Saccharomycetes</taxon>
        <taxon>Saccharomycetales</taxon>
        <taxon>Saccharomycetaceae</taxon>
        <taxon>Lachancea</taxon>
    </lineage>
</organism>
<evidence type="ECO:0000256" key="1">
    <source>
        <dbReference type="SAM" id="MobiDB-lite"/>
    </source>
</evidence>
<evidence type="ECO:0000313" key="4">
    <source>
        <dbReference type="Proteomes" id="UP000191144"/>
    </source>
</evidence>
<feature type="domain" description="LSO1/LSO2" evidence="2">
    <location>
        <begin position="10"/>
        <end position="78"/>
    </location>
</feature>